<dbReference type="Proteomes" id="UP001354709">
    <property type="component" value="Unassembled WGS sequence"/>
</dbReference>
<keyword evidence="2" id="KW-1185">Reference proteome</keyword>
<dbReference type="RefSeq" id="WP_330806428.1">
    <property type="nucleotide sequence ID" value="NZ_JAZBJO010000002.1"/>
</dbReference>
<name>A0ABU7PQ54_9ACTN</name>
<accession>A0ABU7PQ54</accession>
<sequence>MLAVQPAVRRFVQLQRPVLQELGRRLRLRRLRGLLTPRGAAPAAARSWATAYAAHR</sequence>
<comment type="caution">
    <text evidence="1">The sequence shown here is derived from an EMBL/GenBank/DDBJ whole genome shotgun (WGS) entry which is preliminary data.</text>
</comment>
<evidence type="ECO:0000313" key="2">
    <source>
        <dbReference type="Proteomes" id="UP001354709"/>
    </source>
</evidence>
<gene>
    <name evidence="1" type="ORF">V2J94_04750</name>
</gene>
<proteinExistence type="predicted"/>
<dbReference type="EMBL" id="JAZBJO010000002">
    <property type="protein sequence ID" value="MEE4591202.1"/>
    <property type="molecule type" value="Genomic_DNA"/>
</dbReference>
<organism evidence="1 2">
    <name type="scientific">Streptomyces asiaticus subsp. ignotus</name>
    <dbReference type="NCBI Taxonomy" id="3098222"/>
    <lineage>
        <taxon>Bacteria</taxon>
        <taxon>Bacillati</taxon>
        <taxon>Actinomycetota</taxon>
        <taxon>Actinomycetes</taxon>
        <taxon>Kitasatosporales</taxon>
        <taxon>Streptomycetaceae</taxon>
        <taxon>Streptomyces</taxon>
        <taxon>Streptomyces violaceusniger group</taxon>
    </lineage>
</organism>
<evidence type="ECO:0000313" key="1">
    <source>
        <dbReference type="EMBL" id="MEE4591202.1"/>
    </source>
</evidence>
<protein>
    <submittedName>
        <fullName evidence="1">Uncharacterized protein</fullName>
    </submittedName>
</protein>
<reference evidence="1 2" key="1">
    <citation type="submission" date="2023-11" db="EMBL/GenBank/DDBJ databases">
        <title>30 novel species of actinomycetes from the DSMZ collection.</title>
        <authorList>
            <person name="Nouioui I."/>
        </authorList>
    </citation>
    <scope>NUCLEOTIDE SEQUENCE [LARGE SCALE GENOMIC DNA]</scope>
    <source>
        <strain evidence="1 2">DSM 41524</strain>
    </source>
</reference>